<feature type="region of interest" description="Disordered" evidence="1">
    <location>
        <begin position="328"/>
        <end position="353"/>
    </location>
</feature>
<keyword evidence="2" id="KW-0812">Transmembrane</keyword>
<dbReference type="AlphaFoldDB" id="A0A8H5FLG3"/>
<evidence type="ECO:0000313" key="4">
    <source>
        <dbReference type="Proteomes" id="UP000559256"/>
    </source>
</evidence>
<dbReference type="Gene3D" id="2.60.120.260">
    <property type="entry name" value="Galactose-binding domain-like"/>
    <property type="match status" value="1"/>
</dbReference>
<dbReference type="Proteomes" id="UP000559256">
    <property type="component" value="Unassembled WGS sequence"/>
</dbReference>
<dbReference type="EMBL" id="JAACJM010000160">
    <property type="protein sequence ID" value="KAF5341575.1"/>
    <property type="molecule type" value="Genomic_DNA"/>
</dbReference>
<dbReference type="OrthoDB" id="2756615at2759"/>
<proteinExistence type="predicted"/>
<feature type="region of interest" description="Disordered" evidence="1">
    <location>
        <begin position="417"/>
        <end position="457"/>
    </location>
</feature>
<evidence type="ECO:0000256" key="2">
    <source>
        <dbReference type="SAM" id="Phobius"/>
    </source>
</evidence>
<comment type="caution">
    <text evidence="3">The sequence shown here is derived from an EMBL/GenBank/DDBJ whole genome shotgun (WGS) entry which is preliminary data.</text>
</comment>
<evidence type="ECO:0000256" key="1">
    <source>
        <dbReference type="SAM" id="MobiDB-lite"/>
    </source>
</evidence>
<accession>A0A8H5FLG3</accession>
<feature type="compositionally biased region" description="Low complexity" evidence="1">
    <location>
        <begin position="333"/>
        <end position="343"/>
    </location>
</feature>
<keyword evidence="2" id="KW-1133">Transmembrane helix</keyword>
<evidence type="ECO:0000313" key="3">
    <source>
        <dbReference type="EMBL" id="KAF5341575.1"/>
    </source>
</evidence>
<name>A0A8H5FLG3_9AGAR</name>
<reference evidence="3 4" key="1">
    <citation type="journal article" date="2020" name="ISME J.">
        <title>Uncovering the hidden diversity of litter-decomposition mechanisms in mushroom-forming fungi.</title>
        <authorList>
            <person name="Floudas D."/>
            <person name="Bentzer J."/>
            <person name="Ahren D."/>
            <person name="Johansson T."/>
            <person name="Persson P."/>
            <person name="Tunlid A."/>
        </authorList>
    </citation>
    <scope>NUCLEOTIDE SEQUENCE [LARGE SCALE GENOMIC DNA]</scope>
    <source>
        <strain evidence="3 4">CBS 291.85</strain>
    </source>
</reference>
<keyword evidence="4" id="KW-1185">Reference proteome</keyword>
<feature type="compositionally biased region" description="Polar residues" evidence="1">
    <location>
        <begin position="432"/>
        <end position="457"/>
    </location>
</feature>
<gene>
    <name evidence="3" type="ORF">D9758_014051</name>
</gene>
<sequence>MTATVTFILDSQDLQPLHVEEFSFNDSTGKALDPPDVFRLNSNNTPDIPSGLFYQDSLLFFNGSAEQEYTIDFDGSSISLFGYALGEVSKNFTVDASSVQPNIFQNPMDLPALTGGQFPSSSFQGRIGRVQQMSIDYALVTATNTSNLEDKIIFVDDDDAEITWSGWTRQAARSYGLLGVMYVQGNASRNSPSLIVGQPIEALPNGNSVHQSDVQDDSFVFKFAGKSILVGGFTPGTPDQGPLTSPGPSSALTMNFDVDGNSTLKTYFAPVKGFKLDTSLNYVYFSNPDLPAGNHTLNVTIHSVSGNISAYIDYITYKPIFSTLVDKPEFSDPDPTTSSSPEPNQGDPGPSRSHVSAAVIVGATVGSLLLITILITALWFFNKRKNSKQHRLLGIHEDNVNELQVEPFTTPVSLVNQHTASGSEGTGKNRRPTATQDVTTNCHGSVPIESSDTSNVASNIIPPNSVTLSGESSTTMAVRMLGMEARIEMMSREMQQYIAAPPAYISQSGSIEGEADLAELDLRLETGRERTRPSCD</sequence>
<feature type="transmembrane region" description="Helical" evidence="2">
    <location>
        <begin position="357"/>
        <end position="381"/>
    </location>
</feature>
<keyword evidence="2" id="KW-0472">Membrane</keyword>
<protein>
    <submittedName>
        <fullName evidence="3">Uncharacterized protein</fullName>
    </submittedName>
</protein>
<organism evidence="3 4">
    <name type="scientific">Tetrapyrgos nigripes</name>
    <dbReference type="NCBI Taxonomy" id="182062"/>
    <lineage>
        <taxon>Eukaryota</taxon>
        <taxon>Fungi</taxon>
        <taxon>Dikarya</taxon>
        <taxon>Basidiomycota</taxon>
        <taxon>Agaricomycotina</taxon>
        <taxon>Agaricomycetes</taxon>
        <taxon>Agaricomycetidae</taxon>
        <taxon>Agaricales</taxon>
        <taxon>Marasmiineae</taxon>
        <taxon>Marasmiaceae</taxon>
        <taxon>Tetrapyrgos</taxon>
    </lineage>
</organism>